<dbReference type="KEGG" id="cfj:CFIO01_13246"/>
<proteinExistence type="predicted"/>
<dbReference type="AlphaFoldDB" id="A0A010RM27"/>
<sequence length="153" mass="15968">MRLASPQQTAPLPVAVLHTLPAWTLTSSGASPGTLAVFLPQSSSQSTVATDSLFTRPSASGVAVSQREPRCTSGSPNTSAWEAGIHPMGLRLCDTTQVGDLFEKQPRAGIVCQRKKKRGGSAAQLRSSVSDALPKGGCFQYTTGATGRWVSPV</sequence>
<name>A0A010RM27_9PEZI</name>
<feature type="region of interest" description="Disordered" evidence="1">
    <location>
        <begin position="58"/>
        <end position="77"/>
    </location>
</feature>
<dbReference type="OrthoDB" id="10346705at2759"/>
<keyword evidence="3" id="KW-1185">Reference proteome</keyword>
<evidence type="ECO:0000256" key="1">
    <source>
        <dbReference type="SAM" id="MobiDB-lite"/>
    </source>
</evidence>
<dbReference type="HOGENOM" id="CLU_1713097_0_0_1"/>
<evidence type="ECO:0000313" key="2">
    <source>
        <dbReference type="EMBL" id="EXF81446.1"/>
    </source>
</evidence>
<accession>A0A010RM27</accession>
<organism evidence="2 3">
    <name type="scientific">Colletotrichum fioriniae PJ7</name>
    <dbReference type="NCBI Taxonomy" id="1445577"/>
    <lineage>
        <taxon>Eukaryota</taxon>
        <taxon>Fungi</taxon>
        <taxon>Dikarya</taxon>
        <taxon>Ascomycota</taxon>
        <taxon>Pezizomycotina</taxon>
        <taxon>Sordariomycetes</taxon>
        <taxon>Hypocreomycetidae</taxon>
        <taxon>Glomerellales</taxon>
        <taxon>Glomerellaceae</taxon>
        <taxon>Colletotrichum</taxon>
        <taxon>Colletotrichum acutatum species complex</taxon>
    </lineage>
</organism>
<protein>
    <submittedName>
        <fullName evidence="2">Uncharacterized protein</fullName>
    </submittedName>
</protein>
<comment type="caution">
    <text evidence="2">The sequence shown here is derived from an EMBL/GenBank/DDBJ whole genome shotgun (WGS) entry which is preliminary data.</text>
</comment>
<evidence type="ECO:0000313" key="3">
    <source>
        <dbReference type="Proteomes" id="UP000020467"/>
    </source>
</evidence>
<dbReference type="Proteomes" id="UP000020467">
    <property type="component" value="Unassembled WGS sequence"/>
</dbReference>
<gene>
    <name evidence="2" type="ORF">CFIO01_13246</name>
</gene>
<reference evidence="2 3" key="1">
    <citation type="submission" date="2014-02" db="EMBL/GenBank/DDBJ databases">
        <title>The genome sequence of Colletotrichum fioriniae PJ7.</title>
        <authorList>
            <person name="Baroncelli R."/>
            <person name="Thon M.R."/>
        </authorList>
    </citation>
    <scope>NUCLEOTIDE SEQUENCE [LARGE SCALE GENOMIC DNA]</scope>
    <source>
        <strain evidence="2 3">PJ7</strain>
    </source>
</reference>
<dbReference type="EMBL" id="JARH01000370">
    <property type="protein sequence ID" value="EXF81446.1"/>
    <property type="molecule type" value="Genomic_DNA"/>
</dbReference>